<sequence>MHSTYTKLPVVGHEVYRKDRALMYQTAGLLFATICGLAYWFYLDTSSVVPAIIFIIFTSFVFWGYLRLDFGNINHMVEVTPQFLRVDDCPLKEIAWRDIAQLKLEKRSSSQGARSALLIIYLKDGHKYRLPKPGSFISKQRRDGGIVATNLYNYEGDYNEIFEQLCVAKEDGQFVRWSSNQVGPIGQGDPSIDTYSVLVNKQA</sequence>
<proteinExistence type="predicted"/>
<dbReference type="Proteomes" id="UP000319142">
    <property type="component" value="Unassembled WGS sequence"/>
</dbReference>
<evidence type="ECO:0000313" key="3">
    <source>
        <dbReference type="Proteomes" id="UP000319142"/>
    </source>
</evidence>
<gene>
    <name evidence="2" type="ORF">FHK81_12195</name>
</gene>
<protein>
    <submittedName>
        <fullName evidence="2">Uncharacterized protein</fullName>
    </submittedName>
</protein>
<dbReference type="RefSeq" id="WP_273133982.1">
    <property type="nucleotide sequence ID" value="NZ_VMRX01000032.1"/>
</dbReference>
<evidence type="ECO:0000313" key="2">
    <source>
        <dbReference type="EMBL" id="TVT32446.1"/>
    </source>
</evidence>
<keyword evidence="1" id="KW-0812">Transmembrane</keyword>
<keyword evidence="1" id="KW-0472">Membrane</keyword>
<dbReference type="AlphaFoldDB" id="A0A558B7G4"/>
<organism evidence="2 3">
    <name type="scientific">Marinobacter vinifirmus</name>
    <dbReference type="NCBI Taxonomy" id="355591"/>
    <lineage>
        <taxon>Bacteria</taxon>
        <taxon>Pseudomonadati</taxon>
        <taxon>Pseudomonadota</taxon>
        <taxon>Gammaproteobacteria</taxon>
        <taxon>Pseudomonadales</taxon>
        <taxon>Marinobacteraceae</taxon>
        <taxon>Marinobacter</taxon>
    </lineage>
</organism>
<comment type="caution">
    <text evidence="2">The sequence shown here is derived from an EMBL/GenBank/DDBJ whole genome shotgun (WGS) entry which is preliminary data.</text>
</comment>
<evidence type="ECO:0000256" key="1">
    <source>
        <dbReference type="SAM" id="Phobius"/>
    </source>
</evidence>
<keyword evidence="1" id="KW-1133">Transmembrane helix</keyword>
<reference evidence="2 3" key="1">
    <citation type="submission" date="2019-07" db="EMBL/GenBank/DDBJ databases">
        <title>The pathways for chlorine oxyanion respiration interact through the shared metabolite chlorate.</title>
        <authorList>
            <person name="Barnum T.P."/>
            <person name="Cheng Y."/>
            <person name="Hill K.A."/>
            <person name="Lucas L.N."/>
            <person name="Carlson H.K."/>
            <person name="Coates J.D."/>
        </authorList>
    </citation>
    <scope>NUCLEOTIDE SEQUENCE [LARGE SCALE GENOMIC DNA]</scope>
    <source>
        <strain evidence="2">UCB</strain>
    </source>
</reference>
<dbReference type="EMBL" id="VMRX01000032">
    <property type="protein sequence ID" value="TVT32446.1"/>
    <property type="molecule type" value="Genomic_DNA"/>
</dbReference>
<feature type="transmembrane region" description="Helical" evidence="1">
    <location>
        <begin position="48"/>
        <end position="66"/>
    </location>
</feature>
<accession>A0A558B7G4</accession>
<name>A0A558B7G4_9GAMM</name>
<feature type="transmembrane region" description="Helical" evidence="1">
    <location>
        <begin position="21"/>
        <end position="42"/>
    </location>
</feature>